<dbReference type="EMBL" id="SJPL01000001">
    <property type="protein sequence ID" value="TWT72637.1"/>
    <property type="molecule type" value="Genomic_DNA"/>
</dbReference>
<protein>
    <submittedName>
        <fullName evidence="1">Uncharacterized protein</fullName>
    </submittedName>
</protein>
<dbReference type="Proteomes" id="UP000317238">
    <property type="component" value="Unassembled WGS sequence"/>
</dbReference>
<keyword evidence="2" id="KW-1185">Reference proteome</keyword>
<organism evidence="1 2">
    <name type="scientific">Crateriforma conspicua</name>
    <dbReference type="NCBI Taxonomy" id="2527996"/>
    <lineage>
        <taxon>Bacteria</taxon>
        <taxon>Pseudomonadati</taxon>
        <taxon>Planctomycetota</taxon>
        <taxon>Planctomycetia</taxon>
        <taxon>Planctomycetales</taxon>
        <taxon>Planctomycetaceae</taxon>
        <taxon>Crateriforma</taxon>
    </lineage>
</organism>
<proteinExistence type="predicted"/>
<comment type="caution">
    <text evidence="1">The sequence shown here is derived from an EMBL/GenBank/DDBJ whole genome shotgun (WGS) entry which is preliminary data.</text>
</comment>
<accession>A0A5C5YAD0</accession>
<evidence type="ECO:0000313" key="2">
    <source>
        <dbReference type="Proteomes" id="UP000317238"/>
    </source>
</evidence>
<name>A0A5C5YAD0_9PLAN</name>
<dbReference type="AlphaFoldDB" id="A0A5C5YAD0"/>
<sequence>MDNPVAEASFDCLDRDGRQFVMTIAIGDRHMISTDADSSDVGFYIEVEPIMERRRQAGTDSLSALCCCIELVRKALKIFVAHGGVIYSPGSKLPIDLDDFAFQPLFGLLRPQYTDGNPNPYRRKDG</sequence>
<reference evidence="1 2" key="1">
    <citation type="submission" date="2019-02" db="EMBL/GenBank/DDBJ databases">
        <title>Deep-cultivation of Planctomycetes and their phenomic and genomic characterization uncovers novel biology.</title>
        <authorList>
            <person name="Wiegand S."/>
            <person name="Jogler M."/>
            <person name="Boedeker C."/>
            <person name="Pinto D."/>
            <person name="Vollmers J."/>
            <person name="Rivas-Marin E."/>
            <person name="Kohn T."/>
            <person name="Peeters S.H."/>
            <person name="Heuer A."/>
            <person name="Rast P."/>
            <person name="Oberbeckmann S."/>
            <person name="Bunk B."/>
            <person name="Jeske O."/>
            <person name="Meyerdierks A."/>
            <person name="Storesund J.E."/>
            <person name="Kallscheuer N."/>
            <person name="Luecker S."/>
            <person name="Lage O.M."/>
            <person name="Pohl T."/>
            <person name="Merkel B.J."/>
            <person name="Hornburger P."/>
            <person name="Mueller R.-W."/>
            <person name="Bruemmer F."/>
            <person name="Labrenz M."/>
            <person name="Spormann A.M."/>
            <person name="Op Den Camp H."/>
            <person name="Overmann J."/>
            <person name="Amann R."/>
            <person name="Jetten M.S.M."/>
            <person name="Mascher T."/>
            <person name="Medema M.H."/>
            <person name="Devos D.P."/>
            <person name="Kaster A.-K."/>
            <person name="Ovreas L."/>
            <person name="Rohde M."/>
            <person name="Galperin M.Y."/>
            <person name="Jogler C."/>
        </authorList>
    </citation>
    <scope>NUCLEOTIDE SEQUENCE [LARGE SCALE GENOMIC DNA]</scope>
    <source>
        <strain evidence="1 2">Pan14r</strain>
    </source>
</reference>
<gene>
    <name evidence="1" type="ORF">Pan14r_49570</name>
</gene>
<evidence type="ECO:0000313" key="1">
    <source>
        <dbReference type="EMBL" id="TWT72637.1"/>
    </source>
</evidence>